<reference evidence="2" key="2">
    <citation type="journal article" date="2022" name="Sci. Total Environ.">
        <title>Prevalence, transmission, and molecular epidemiology of tet(X)-positive bacteria among humans, animals, and environmental niches in China: An epidemiological, and genomic-based study.</title>
        <authorList>
            <person name="Dong N."/>
            <person name="Zeng Y."/>
            <person name="Cai C."/>
            <person name="Sun C."/>
            <person name="Lu J."/>
            <person name="Liu C."/>
            <person name="Zhou H."/>
            <person name="Sun Q."/>
            <person name="Shu L."/>
            <person name="Wang H."/>
            <person name="Wang Y."/>
            <person name="Wang S."/>
            <person name="Wu C."/>
            <person name="Chan E.W."/>
            <person name="Chen G."/>
            <person name="Shen Z."/>
            <person name="Chen S."/>
            <person name="Zhang R."/>
        </authorList>
    </citation>
    <scope>NUCLEOTIDE SEQUENCE</scope>
    <source>
        <strain evidence="2">210</strain>
    </source>
</reference>
<evidence type="ECO:0008006" key="4">
    <source>
        <dbReference type="Google" id="ProtNLM"/>
    </source>
</evidence>
<evidence type="ECO:0000313" key="3">
    <source>
        <dbReference type="Proteomes" id="UP001173578"/>
    </source>
</evidence>
<dbReference type="AlphaFoldDB" id="A0AAW7DM71"/>
<dbReference type="Proteomes" id="UP001173578">
    <property type="component" value="Unassembled WGS sequence"/>
</dbReference>
<gene>
    <name evidence="2" type="ORF">HX095_13455</name>
</gene>
<feature type="chain" id="PRO_5043487980" description="Carboxypeptidase regulatory-like domain-containing protein" evidence="1">
    <location>
        <begin position="19"/>
        <end position="264"/>
    </location>
</feature>
<organism evidence="2 3">
    <name type="scientific">Empedobacter falsenii</name>
    <dbReference type="NCBI Taxonomy" id="343874"/>
    <lineage>
        <taxon>Bacteria</taxon>
        <taxon>Pseudomonadati</taxon>
        <taxon>Bacteroidota</taxon>
        <taxon>Flavobacteriia</taxon>
        <taxon>Flavobacteriales</taxon>
        <taxon>Weeksellaceae</taxon>
        <taxon>Empedobacter</taxon>
    </lineage>
</organism>
<sequence length="264" mass="30191">MSRILFFLLIISSSYLQAQSTLITGKIIVDDADEVIDLEGTLIENLTTKAKTKANNDGLFSINVNLNDELLIKHTGIEERRLKVSESMIKKGFVTIHVNIEVIELKEANISKLNIDKLNKLGKNKSASKEIVDATGVNDKEFQKAVIERHNWAAFHRKDNPYAGNLLEIVKLFKTPNGKGILDKKRISTYEKIIDLKSVIGETFFIKELKLSRDQIIDFIGTCYYSNNFDKLIRKKNFNRIKQILKEQAPNYLSIINQKPIEHE</sequence>
<keyword evidence="1" id="KW-0732">Signal</keyword>
<comment type="caution">
    <text evidence="2">The sequence shown here is derived from an EMBL/GenBank/DDBJ whole genome shotgun (WGS) entry which is preliminary data.</text>
</comment>
<evidence type="ECO:0000256" key="1">
    <source>
        <dbReference type="SAM" id="SignalP"/>
    </source>
</evidence>
<feature type="signal peptide" evidence="1">
    <location>
        <begin position="1"/>
        <end position="18"/>
    </location>
</feature>
<name>A0AAW7DM71_9FLAO</name>
<dbReference type="EMBL" id="JACALR010000006">
    <property type="protein sequence ID" value="MDM1552217.1"/>
    <property type="molecule type" value="Genomic_DNA"/>
</dbReference>
<accession>A0AAW7DM71</accession>
<proteinExistence type="predicted"/>
<dbReference type="RefSeq" id="WP_286486639.1">
    <property type="nucleotide sequence ID" value="NZ_JACALR010000006.1"/>
</dbReference>
<evidence type="ECO:0000313" key="2">
    <source>
        <dbReference type="EMBL" id="MDM1552217.1"/>
    </source>
</evidence>
<reference evidence="2" key="1">
    <citation type="submission" date="2020-06" db="EMBL/GenBank/DDBJ databases">
        <authorList>
            <person name="Dong N."/>
        </authorList>
    </citation>
    <scope>NUCLEOTIDE SEQUENCE</scope>
    <source>
        <strain evidence="2">210</strain>
    </source>
</reference>
<protein>
    <recommendedName>
        <fullName evidence="4">Carboxypeptidase regulatory-like domain-containing protein</fullName>
    </recommendedName>
</protein>